<dbReference type="Pfam" id="PF00563">
    <property type="entry name" value="EAL"/>
    <property type="match status" value="1"/>
</dbReference>
<reference evidence="1 2" key="1">
    <citation type="submission" date="2018-08" db="EMBL/GenBank/DDBJ databases">
        <title>Genome Sequences of Legionella pneumophila subsp. pneumophila Isolates, Recovered from a Drinking Water System in a Large Builging.</title>
        <authorList>
            <person name="Gomez-Alvarez V."/>
            <person name="Boczek L."/>
            <person name="King D."/>
            <person name="Pemberton A."/>
            <person name="Pfaller S."/>
            <person name="Rodgers M."/>
            <person name="Santodomingo J."/>
            <person name="Revetta R."/>
        </authorList>
    </citation>
    <scope>NUCLEOTIDE SEQUENCE [LARGE SCALE GENOMIC DNA]</scope>
    <source>
        <strain evidence="1 2">L01C.1</strain>
    </source>
</reference>
<dbReference type="PANTHER" id="PTHR33121">
    <property type="entry name" value="CYCLIC DI-GMP PHOSPHODIESTERASE PDEF"/>
    <property type="match status" value="1"/>
</dbReference>
<organism evidence="1 2">
    <name type="scientific">Legionella pneumophila subsp. pneumophila</name>
    <dbReference type="NCBI Taxonomy" id="91891"/>
    <lineage>
        <taxon>Bacteria</taxon>
        <taxon>Pseudomonadati</taxon>
        <taxon>Pseudomonadota</taxon>
        <taxon>Gammaproteobacteria</taxon>
        <taxon>Legionellales</taxon>
        <taxon>Legionellaceae</taxon>
        <taxon>Legionella</taxon>
    </lineage>
</organism>
<dbReference type="SUPFAM" id="SSF141868">
    <property type="entry name" value="EAL domain-like"/>
    <property type="match status" value="1"/>
</dbReference>
<dbReference type="CDD" id="cd01948">
    <property type="entry name" value="EAL"/>
    <property type="match status" value="1"/>
</dbReference>
<dbReference type="Gene3D" id="3.20.20.450">
    <property type="entry name" value="EAL domain"/>
    <property type="match status" value="1"/>
</dbReference>
<dbReference type="InterPro" id="IPR035919">
    <property type="entry name" value="EAL_sf"/>
</dbReference>
<name>A0A3A6U0E8_LEGPN</name>
<dbReference type="GO" id="GO:0071111">
    <property type="term" value="F:cyclic-guanylate-specific phosphodiesterase activity"/>
    <property type="evidence" value="ECO:0007669"/>
    <property type="project" value="InterPro"/>
</dbReference>
<accession>A0A3A6U0E8</accession>
<dbReference type="AlphaFoldDB" id="A0A3A6U0E8"/>
<comment type="caution">
    <text evidence="1">The sequence shown here is derived from an EMBL/GenBank/DDBJ whole genome shotgun (WGS) entry which is preliminary data.</text>
</comment>
<dbReference type="InterPro" id="IPR001633">
    <property type="entry name" value="EAL_dom"/>
</dbReference>
<evidence type="ECO:0000313" key="2">
    <source>
        <dbReference type="Proteomes" id="UP000277145"/>
    </source>
</evidence>
<gene>
    <name evidence="1" type="ORF">D1H98_03415</name>
</gene>
<dbReference type="Proteomes" id="UP000277145">
    <property type="component" value="Unassembled WGS sequence"/>
</dbReference>
<evidence type="ECO:0000313" key="1">
    <source>
        <dbReference type="EMBL" id="RJY35065.1"/>
    </source>
</evidence>
<proteinExistence type="predicted"/>
<dbReference type="InterPro" id="IPR050706">
    <property type="entry name" value="Cyclic-di-GMP_PDE-like"/>
</dbReference>
<dbReference type="SMART" id="SM00052">
    <property type="entry name" value="EAL"/>
    <property type="match status" value="1"/>
</dbReference>
<dbReference type="EMBL" id="QWDR01000001">
    <property type="protein sequence ID" value="RJY35065.1"/>
    <property type="molecule type" value="Genomic_DNA"/>
</dbReference>
<sequence length="386" mass="44101">MFPQASRRKTYTIIKLKETQSIKGNSMPCEKCDSAATYHLSGTYQLLILPPRGHCYSKLLKYLTENNFDINKRDSGIIELLFTAERAQDIGHALERCYSQAELEDSKAVLLPIDIADRNVERVLNHTHSLKKIVGLCLSQWLVGLIENQGLSTFCQPILHNTTLKPYGFECLLRGKQDNNILPSSDLFGAAKSSDMLFLLDKKARICHIENMSKIDIADKKIFINFNPTAIYDPLFCLTTTNQSLKKTSIKPAQIVFEVTESDEVKDKKHLLKIIDYYRNQGYCVALDDLGSGYSSLNLLTELQPDYVKLDQELISQIHTNEFKQIILEKICEMATKLKIKIICEGIETEDELQIIKNYAIDFYQGFLFEKPMPYEKIPDYIKAST</sequence>
<dbReference type="PROSITE" id="PS50883">
    <property type="entry name" value="EAL"/>
    <property type="match status" value="1"/>
</dbReference>
<protein>
    <submittedName>
        <fullName evidence="1">EAL domain-containing protein</fullName>
    </submittedName>
</protein>
<dbReference type="PANTHER" id="PTHR33121:SF15">
    <property type="entry name" value="BLUE LIGHT- AND TEMPERATURE-REGULATED ANTIREPRESSOR BLUF"/>
    <property type="match status" value="1"/>
</dbReference>